<reference evidence="1 2" key="1">
    <citation type="journal article" date="2023" name="ACS Omega">
        <title>Identification of the Neoaspergillic Acid Biosynthesis Gene Cluster by Establishing an In Vitro CRISPR-Ribonucleoprotein Genetic System in Aspergillus melleus.</title>
        <authorList>
            <person name="Yuan B."/>
            <person name="Grau M.F."/>
            <person name="Murata R.M."/>
            <person name="Torok T."/>
            <person name="Venkateswaran K."/>
            <person name="Stajich J.E."/>
            <person name="Wang C.C.C."/>
        </authorList>
    </citation>
    <scope>NUCLEOTIDE SEQUENCE [LARGE SCALE GENOMIC DNA]</scope>
    <source>
        <strain evidence="1 2">IMV 1140</strain>
    </source>
</reference>
<name>A0ACC3BG74_9EURO</name>
<evidence type="ECO:0000313" key="1">
    <source>
        <dbReference type="EMBL" id="KAK1149716.1"/>
    </source>
</evidence>
<organism evidence="1 2">
    <name type="scientific">Aspergillus melleus</name>
    <dbReference type="NCBI Taxonomy" id="138277"/>
    <lineage>
        <taxon>Eukaryota</taxon>
        <taxon>Fungi</taxon>
        <taxon>Dikarya</taxon>
        <taxon>Ascomycota</taxon>
        <taxon>Pezizomycotina</taxon>
        <taxon>Eurotiomycetes</taxon>
        <taxon>Eurotiomycetidae</taxon>
        <taxon>Eurotiales</taxon>
        <taxon>Aspergillaceae</taxon>
        <taxon>Aspergillus</taxon>
        <taxon>Aspergillus subgen. Circumdati</taxon>
    </lineage>
</organism>
<proteinExistence type="predicted"/>
<dbReference type="Proteomes" id="UP001177260">
    <property type="component" value="Unassembled WGS sequence"/>
</dbReference>
<gene>
    <name evidence="1" type="ORF">N8T08_005270</name>
</gene>
<accession>A0ACC3BG74</accession>
<evidence type="ECO:0000313" key="2">
    <source>
        <dbReference type="Proteomes" id="UP001177260"/>
    </source>
</evidence>
<comment type="caution">
    <text evidence="1">The sequence shown here is derived from an EMBL/GenBank/DDBJ whole genome shotgun (WGS) entry which is preliminary data.</text>
</comment>
<protein>
    <submittedName>
        <fullName evidence="1">Uncharacterized protein</fullName>
    </submittedName>
</protein>
<sequence>MGSIPNRPNHEQVCWSVIDATGQPMPAIEANKEDRNHEAETYRNLTPHINQPGYSPRHETLSPHPILTDKKFILDLEYFHGALVKAVVDIVDRWWTDTDADFPTRMPLEAPVEAALQWLDEQSRAQRLPPFKDRLGNWRPDFLVTDNDSTMGLGFEICEINSRTPDNVVVHSAHKHRKMRQLMRSSPGLQPTGDYDEWAKSLLGLFRTDLPVHILRGRDQLDRQAFVKVAELGTGICPQFVNIDELELNPDEISATGYSLFYRGQDPPEKIHQVVTTLFPDEYSLLPQDMLRQLATVAVNDLRVSLMVNDERFLGIILQELDDLVNRHGILEADQARVLQEGIVPTLLPGSPELKNWIQTHQQNEMSKDDYILKAARQSRGRGHLLGADLSPQEWAAIILDMQDPSIRPGVTSYVLQPYVRQVEFDIIGEEDQIAHASLMYGEDL</sequence>
<dbReference type="EMBL" id="JAOPJF010000003">
    <property type="protein sequence ID" value="KAK1149716.1"/>
    <property type="molecule type" value="Genomic_DNA"/>
</dbReference>
<keyword evidence="2" id="KW-1185">Reference proteome</keyword>